<evidence type="ECO:0000313" key="1">
    <source>
        <dbReference type="EMBL" id="EQA81492.1"/>
    </source>
</evidence>
<accession>T0G5N2</accession>
<dbReference type="Proteomes" id="UP000015445">
    <property type="component" value="Unassembled WGS sequence"/>
</dbReference>
<proteinExistence type="predicted"/>
<organism evidence="1 2">
    <name type="scientific">Leptospira alstonii serovar Pingchang str. 80-412</name>
    <dbReference type="NCBI Taxonomy" id="1218564"/>
    <lineage>
        <taxon>Bacteria</taxon>
        <taxon>Pseudomonadati</taxon>
        <taxon>Spirochaetota</taxon>
        <taxon>Spirochaetia</taxon>
        <taxon>Leptospirales</taxon>
        <taxon>Leptospiraceae</taxon>
        <taxon>Leptospira</taxon>
    </lineage>
</organism>
<reference evidence="1" key="1">
    <citation type="submission" date="2013-05" db="EMBL/GenBank/DDBJ databases">
        <authorList>
            <person name="Harkins D.M."/>
            <person name="Durkin A.S."/>
            <person name="Brinkac L.M."/>
            <person name="Haft D.H."/>
            <person name="Selengut J.D."/>
            <person name="Sanka R."/>
            <person name="DePew J."/>
            <person name="Purushe J."/>
            <person name="Galloway R.L."/>
            <person name="Vinetz J.M."/>
            <person name="Sutton G.G."/>
            <person name="Nierman W.C."/>
            <person name="Fouts D.E."/>
        </authorList>
    </citation>
    <scope>NUCLEOTIDE SEQUENCE [LARGE SCALE GENOMIC DNA]</scope>
    <source>
        <strain evidence="1">80-412</strain>
    </source>
</reference>
<dbReference type="AlphaFoldDB" id="T0G5N2"/>
<protein>
    <submittedName>
        <fullName evidence="1">Uncharacterized protein</fullName>
    </submittedName>
</protein>
<dbReference type="EMBL" id="AOHD02000022">
    <property type="protein sequence ID" value="EQA81492.1"/>
    <property type="molecule type" value="Genomic_DNA"/>
</dbReference>
<sequence length="39" mass="4509">MKRLSARSFFKRIHTIAAPTCNKQLYPRILGSAVNESFR</sequence>
<evidence type="ECO:0000313" key="2">
    <source>
        <dbReference type="Proteomes" id="UP000015445"/>
    </source>
</evidence>
<name>T0G5N2_9LEPT</name>
<keyword evidence="2" id="KW-1185">Reference proteome</keyword>
<comment type="caution">
    <text evidence="1">The sequence shown here is derived from an EMBL/GenBank/DDBJ whole genome shotgun (WGS) entry which is preliminary data.</text>
</comment>
<gene>
    <name evidence="1" type="ORF">LEP1GSC193_1935</name>
</gene>